<evidence type="ECO:0000313" key="2">
    <source>
        <dbReference type="Proteomes" id="UP000308600"/>
    </source>
</evidence>
<dbReference type="Proteomes" id="UP000308600">
    <property type="component" value="Unassembled WGS sequence"/>
</dbReference>
<keyword evidence="2" id="KW-1185">Reference proteome</keyword>
<reference evidence="1 2" key="1">
    <citation type="journal article" date="2019" name="Nat. Ecol. Evol.">
        <title>Megaphylogeny resolves global patterns of mushroom evolution.</title>
        <authorList>
            <person name="Varga T."/>
            <person name="Krizsan K."/>
            <person name="Foldi C."/>
            <person name="Dima B."/>
            <person name="Sanchez-Garcia M."/>
            <person name="Sanchez-Ramirez S."/>
            <person name="Szollosi G.J."/>
            <person name="Szarkandi J.G."/>
            <person name="Papp V."/>
            <person name="Albert L."/>
            <person name="Andreopoulos W."/>
            <person name="Angelini C."/>
            <person name="Antonin V."/>
            <person name="Barry K.W."/>
            <person name="Bougher N.L."/>
            <person name="Buchanan P."/>
            <person name="Buyck B."/>
            <person name="Bense V."/>
            <person name="Catcheside P."/>
            <person name="Chovatia M."/>
            <person name="Cooper J."/>
            <person name="Damon W."/>
            <person name="Desjardin D."/>
            <person name="Finy P."/>
            <person name="Geml J."/>
            <person name="Haridas S."/>
            <person name="Hughes K."/>
            <person name="Justo A."/>
            <person name="Karasinski D."/>
            <person name="Kautmanova I."/>
            <person name="Kiss B."/>
            <person name="Kocsube S."/>
            <person name="Kotiranta H."/>
            <person name="LaButti K.M."/>
            <person name="Lechner B.E."/>
            <person name="Liimatainen K."/>
            <person name="Lipzen A."/>
            <person name="Lukacs Z."/>
            <person name="Mihaltcheva S."/>
            <person name="Morgado L.N."/>
            <person name="Niskanen T."/>
            <person name="Noordeloos M.E."/>
            <person name="Ohm R.A."/>
            <person name="Ortiz-Santana B."/>
            <person name="Ovrebo C."/>
            <person name="Racz N."/>
            <person name="Riley R."/>
            <person name="Savchenko A."/>
            <person name="Shiryaev A."/>
            <person name="Soop K."/>
            <person name="Spirin V."/>
            <person name="Szebenyi C."/>
            <person name="Tomsovsky M."/>
            <person name="Tulloss R.E."/>
            <person name="Uehling J."/>
            <person name="Grigoriev I.V."/>
            <person name="Vagvolgyi C."/>
            <person name="Papp T."/>
            <person name="Martin F.M."/>
            <person name="Miettinen O."/>
            <person name="Hibbett D.S."/>
            <person name="Nagy L.G."/>
        </authorList>
    </citation>
    <scope>NUCLEOTIDE SEQUENCE [LARGE SCALE GENOMIC DNA]</scope>
    <source>
        <strain evidence="1 2">NL-1719</strain>
    </source>
</reference>
<sequence length="1478" mass="158859">MPPPASATTMSPPYLQEATKNSTVAWQQHLASLFRHCKERFPDVVWELTGEEDETNIEEVFGHKAIVYARAPPSFQSRYFSFRPNNATSPLPYSTSPTPSYPATSALSLGLEYPTSDSRASSPFRSTSPSPSTNPAGPLLRIRTSHNPALFSNELEYLYTGQGFGEAFEFLFDSAESREEGDAEELRIDKLRKDLVYMWRSRLYSDVRLALTGNFSSTNHETTTAVFATHRFILVSRCPYFHTALLAWPSKPVSQTAGEPLTLNLPSPPFTPASVHFTLGFIYTGTLVFSHRTYDLDTAFQIMRSATYLGLQTLYDEIQARLVQEMMHGLFHAFLEFSEYENLTGGKWGTGGCRCRQCARRAPRILEFAMMEDVKNAHLDRGARRALVGLFGEGWCTTDFAALPQKTRESLLKGVGKRTTPANAFALLFAAEHATNKMSAVIDTWADTVREMILAARKVIDEVICSQSKDVFEQPDWLDLMRSDGDGFEDKDRVKLIMDAAIRGLSDKNAPTLYQTLVGTILLRPHPTEPEQAMLSSTSSIRELVEQARVDVLRWIGKRWLGIRHEGGFAGLDGWALHEISDSIDVSIEDLETPQPRGSGHHSRNAHKSLLITKPDGESDTMSMHSMRVSLLSRNLPKRGATPTQREVVASSGASIRSVRSTVSTASRATNNTLNIGVGVGPVHERHRKKGGSGGGPDLGPRPDSKLTPEPEALRARSPSPTQPSIIEPPPDERLEDDHFRQQQRSTEDEPEGFEGNTTPSTPLPKTLVKRIGATATSPIPGSSPSGKRTPSGSSSRGTNTPIGSSGGISLRPKASASSISPSLRSHASTVRKSSAGNTNSTYASLRPPSTHGSSARDPHSHSNRPISSVSTNTESGASFRTASSRARRSSAASMQSGLSVRTGQGHGGSPSGKGVGVGVSPSTSPVRSRKLSNSSTTSTTTNNTTTTTNRSVSTTTTTHSTTGGNSNKRTPVTPTSAGGRGRETNRLSPGTPTGAGGAGAAGKRPVSVASNKSGSTNTSGGTAGSKKVLVTIRRPASNVSLRSEALAAAAASGDSLAPPALPSLPQQIEKSVSGGSSVSSRTSGSAGSRESRTSKALSVAQSTTTTTTTTSATMTTAVSEVSSASGRSESRTSMVSRTGTNMTTAREDGMSVGGETEDHQDEDEDGDDRMGQPPPHSLPKQEEEADYLANTASNLTVRPFKINRDSAALSSSDYASASSGPSPRNSTKDLDHKKTDSNTSVGSVATLKRKGSNDTITTLNPKGSSSRGGSKPSSQVSSVAPSRRPEDPMLQSQLQTPQMAIVAEQEQYVFQPRGATLDIGIPCIISSKRKRFKAFARYIGEVEGETGPWVGVEVPFPESWTGDRDKLFEGEGRQWHDGSWGGVRYFEIGGGMGGGGGEWDMDDDRASRRRRMERDHWSGGKGYLKREGDQLSIQRERAKRMRSVSPAVSDMSMSESRGLFVRPQQVLYVVDAVGSDL</sequence>
<evidence type="ECO:0000313" key="1">
    <source>
        <dbReference type="EMBL" id="TFK62634.1"/>
    </source>
</evidence>
<proteinExistence type="predicted"/>
<organism evidence="1 2">
    <name type="scientific">Pluteus cervinus</name>
    <dbReference type="NCBI Taxonomy" id="181527"/>
    <lineage>
        <taxon>Eukaryota</taxon>
        <taxon>Fungi</taxon>
        <taxon>Dikarya</taxon>
        <taxon>Basidiomycota</taxon>
        <taxon>Agaricomycotina</taxon>
        <taxon>Agaricomycetes</taxon>
        <taxon>Agaricomycetidae</taxon>
        <taxon>Agaricales</taxon>
        <taxon>Pluteineae</taxon>
        <taxon>Pluteaceae</taxon>
        <taxon>Pluteus</taxon>
    </lineage>
</organism>
<name>A0ACD3AAI6_9AGAR</name>
<dbReference type="EMBL" id="ML208569">
    <property type="protein sequence ID" value="TFK62634.1"/>
    <property type="molecule type" value="Genomic_DNA"/>
</dbReference>
<protein>
    <submittedName>
        <fullName evidence="1">Uncharacterized protein</fullName>
    </submittedName>
</protein>
<accession>A0ACD3AAI6</accession>
<gene>
    <name evidence="1" type="ORF">BDN72DRAFT_827296</name>
</gene>